<dbReference type="Pfam" id="PF08901">
    <property type="entry name" value="DUF1847"/>
    <property type="match status" value="1"/>
</dbReference>
<proteinExistence type="predicted"/>
<organism evidence="1">
    <name type="scientific">Geoglobus ahangari</name>
    <dbReference type="NCBI Taxonomy" id="113653"/>
    <lineage>
        <taxon>Archaea</taxon>
        <taxon>Methanobacteriati</taxon>
        <taxon>Methanobacteriota</taxon>
        <taxon>Archaeoglobi</taxon>
        <taxon>Archaeoglobales</taxon>
        <taxon>Archaeoglobaceae</taxon>
        <taxon>Geoglobus</taxon>
    </lineage>
</organism>
<name>A0A7C4WEJ6_9EURY</name>
<comment type="caution">
    <text evidence="1">The sequence shown here is derived from an EMBL/GenBank/DDBJ whole genome shotgun (WGS) entry which is preliminary data.</text>
</comment>
<dbReference type="InterPro" id="IPR014997">
    <property type="entry name" value="DUF1847"/>
</dbReference>
<evidence type="ECO:0000313" key="1">
    <source>
        <dbReference type="EMBL" id="HGU59301.1"/>
    </source>
</evidence>
<sequence>MSRILCSKCGTFACKSGDLEKVPENCPMIDETNQRFYELAKKLYLEDRTIRKISLNAAAVEASGYMRWTRVEETMEFARRCGFRKIGLAFCVGLRNEARILTEILNRNGFEVISVACKTGGIPKEDIGLAKCDKIRPDEFEAICNPIVQALLLNEEGTELNIILGLCVGHDTLFIMYSKAPVTCLAVKDRVLAHNPLGAIYTAHSYYRDKLIKR</sequence>
<dbReference type="EMBL" id="DTAK01000022">
    <property type="protein sequence ID" value="HGU59301.1"/>
    <property type="molecule type" value="Genomic_DNA"/>
</dbReference>
<accession>A0A7C4WEJ6</accession>
<reference evidence="1" key="1">
    <citation type="journal article" date="2020" name="mSystems">
        <title>Genome- and Community-Level Interaction Insights into Carbon Utilization and Element Cycling Functions of Hydrothermarchaeota in Hydrothermal Sediment.</title>
        <authorList>
            <person name="Zhou Z."/>
            <person name="Liu Y."/>
            <person name="Xu W."/>
            <person name="Pan J."/>
            <person name="Luo Z.H."/>
            <person name="Li M."/>
        </authorList>
    </citation>
    <scope>NUCLEOTIDE SEQUENCE [LARGE SCALE GENOMIC DNA]</scope>
    <source>
        <strain evidence="1">SpSt-62</strain>
    </source>
</reference>
<gene>
    <name evidence="1" type="ORF">ENT89_03830</name>
</gene>
<dbReference type="AlphaFoldDB" id="A0A7C4WEJ6"/>
<protein>
    <submittedName>
        <fullName evidence="1">DUF1847 domain-containing protein</fullName>
    </submittedName>
</protein>